<evidence type="ECO:0000256" key="13">
    <source>
        <dbReference type="SAM" id="MobiDB-lite"/>
    </source>
</evidence>
<name>C5LJ05_PERM5</name>
<dbReference type="GO" id="GO:0003682">
    <property type="term" value="F:chromatin binding"/>
    <property type="evidence" value="ECO:0007669"/>
    <property type="project" value="TreeGrafter"/>
</dbReference>
<dbReference type="InterPro" id="IPR036388">
    <property type="entry name" value="WH-like_DNA-bd_sf"/>
</dbReference>
<dbReference type="SMART" id="SM00828">
    <property type="entry name" value="PKS_MT"/>
    <property type="match status" value="1"/>
</dbReference>
<dbReference type="Gene3D" id="1.10.10.10">
    <property type="entry name" value="Winged helix-like DNA-binding domain superfamily/Winged helix DNA-binding domain"/>
    <property type="match status" value="1"/>
</dbReference>
<dbReference type="Pfam" id="PF17772">
    <property type="entry name" value="zf-MYST"/>
    <property type="match status" value="1"/>
</dbReference>
<feature type="region of interest" description="Disordered" evidence="13">
    <location>
        <begin position="29"/>
        <end position="59"/>
    </location>
</feature>
<evidence type="ECO:0000256" key="12">
    <source>
        <dbReference type="RuleBase" id="RU361211"/>
    </source>
</evidence>
<evidence type="ECO:0000313" key="15">
    <source>
        <dbReference type="EMBL" id="EER03340.1"/>
    </source>
</evidence>
<dbReference type="GO" id="GO:0006357">
    <property type="term" value="P:regulation of transcription by RNA polymerase II"/>
    <property type="evidence" value="ECO:0007669"/>
    <property type="project" value="TreeGrafter"/>
</dbReference>
<keyword evidence="8" id="KW-0156">Chromatin regulator</keyword>
<evidence type="ECO:0000256" key="10">
    <source>
        <dbReference type="ARBA" id="ARBA00023242"/>
    </source>
</evidence>
<proteinExistence type="inferred from homology"/>
<evidence type="ECO:0000256" key="4">
    <source>
        <dbReference type="ARBA" id="ARBA00022679"/>
    </source>
</evidence>
<keyword evidence="16" id="KW-1185">Reference proteome</keyword>
<dbReference type="SUPFAM" id="SSF53335">
    <property type="entry name" value="S-adenosyl-L-methionine-dependent methyltransferases"/>
    <property type="match status" value="1"/>
</dbReference>
<organism evidence="16">
    <name type="scientific">Perkinsus marinus (strain ATCC 50983 / TXsc)</name>
    <dbReference type="NCBI Taxonomy" id="423536"/>
    <lineage>
        <taxon>Eukaryota</taxon>
        <taxon>Sar</taxon>
        <taxon>Alveolata</taxon>
        <taxon>Perkinsozoa</taxon>
        <taxon>Perkinsea</taxon>
        <taxon>Perkinsida</taxon>
        <taxon>Perkinsidae</taxon>
        <taxon>Perkinsus</taxon>
    </lineage>
</organism>
<evidence type="ECO:0000256" key="8">
    <source>
        <dbReference type="ARBA" id="ARBA00022853"/>
    </source>
</evidence>
<dbReference type="InterPro" id="IPR025714">
    <property type="entry name" value="Methyltranfer_dom"/>
</dbReference>
<evidence type="ECO:0000259" key="14">
    <source>
        <dbReference type="PROSITE" id="PS51726"/>
    </source>
</evidence>
<dbReference type="EC" id="2.3.1.48" evidence="3 12"/>
<keyword evidence="10 12" id="KW-0539">Nucleus</keyword>
<sequence>MTVPVSDIIALGKKSENTPMGVLAPRIKKEEESVPKRDQATSTTTPGRGKILPDTPQTRNSLSRTFEGALFVGQLVWLDSSKVAFVFSHSVVVTCWYEDADVVALTTEEVANYRIPDDDGGHSNGMARTPLNDSVSTADMDSGMSHTGTTPNTPRQHSRGPTDPPGIDEKYWELQYGRKHNEQYYIASHRINLEKAKARVKNIRFVKIGRDRPLYTWFFSPYPAEIVDRLRLRAGDTRSDPVTQLDICDRCFRPFADEMEMYSHMVTCCEINPPGALIWRKVLDEKVLGVVEVDGQAHPEYCENLVLFTKLFLEGKSLSEHQSNRRDLVKSFWFYILVEWDHPEEIPPSPTSMPVSTRPPHFVGYFSKEKVDKQFSHILSCIMVLPTFQRHGYGKFLVNLAFELSNRENRHGSAERPFSPSGHILLHAVWARRIIDFLQRTREEEASRSSVGCTVNIASIAHGTSVIPSDIWSTLTEAGLLPSQNKLRPRASVGDGLPVLTPAKLERRVSCDTPTIEALQMVARGSGMPLNSCDVYWSPPKVFREGEGDECPVISTRRRTAAMKARRLGSPSSGSPAAAVHGATWLEWLSRHRNEQDALKRISSVDNMALSLSTSPSGDTTLPSVMYSWRVKALRTWMGEFKAGGERQLMVSDLESLGHLDQYHYRGLAACDEVIATLGLGPGMKVLDVGCGVGGPARYISYKSGCSVVGYDVQEELIEVGKEITEAVGLSNKVDLVCGDAAKDMYASENREKFDSAFSLLVILHIPDRVAVLKAMYEALKPGGSLLIEDMVHLIKEGPFTMKEGQLLRDMVGAHKVSDVESYRRDLLEAGFVDIEFRDLTSIWRPWSQQRSDDYEASKERQISSIGEEHYCNRSKFYAAVAELFRGGRLGGVSITMRKPTVMERNLIKGRAALAEERILEVPLSIIETNKCTKSKVFPLTEHDNWQFHFFAADEKSKVKYLSFRMWSAKSLPLRIWLWYVTDEGESVVVVDYQSRSLSALQEVSAGQVRIELGLIGSLVLHDDVDDPRGVGELVLQHEGNTEMIHMHFSTEGLHYPWEVPGQGEKVIHRPFLRGDVVINGEHILMHGYSKRYYGPNYGPVWGYRFIHTMLKDESTGKVEGVLWTADATFGKNKYNYWKLLNLDSGKVDSIPGEFTFHQQRMACSLCEGKMKKLTVNASVVHEWTLKGSNMLSEMSEAFGVAELTDSTGQVLASGPAFNEICYGSLG</sequence>
<evidence type="ECO:0000256" key="2">
    <source>
        <dbReference type="ARBA" id="ARBA00010107"/>
    </source>
</evidence>
<dbReference type="GO" id="GO:0004402">
    <property type="term" value="F:histone acetyltransferase activity"/>
    <property type="evidence" value="ECO:0007669"/>
    <property type="project" value="InterPro"/>
</dbReference>
<dbReference type="RefSeq" id="XP_002771524.1">
    <property type="nucleotide sequence ID" value="XM_002771478.1"/>
</dbReference>
<reference evidence="15 16" key="1">
    <citation type="submission" date="2008-07" db="EMBL/GenBank/DDBJ databases">
        <authorList>
            <person name="El-Sayed N."/>
            <person name="Caler E."/>
            <person name="Inman J."/>
            <person name="Amedeo P."/>
            <person name="Hass B."/>
            <person name="Wortman J."/>
        </authorList>
    </citation>
    <scope>NUCLEOTIDE SEQUENCE [LARGE SCALE GENOMIC DNA]</scope>
    <source>
        <strain evidence="16">ATCC 50983 / TXsc</strain>
    </source>
</reference>
<dbReference type="OrthoDB" id="8300214at2759"/>
<feature type="active site" description="Proton donor/acceptor" evidence="11">
    <location>
        <position position="415"/>
    </location>
</feature>
<dbReference type="PANTHER" id="PTHR10615:SF161">
    <property type="entry name" value="HISTONE ACETYLTRANSFERASE KAT7"/>
    <property type="match status" value="1"/>
</dbReference>
<comment type="catalytic activity">
    <reaction evidence="12">
        <text>L-lysyl-[protein] + acetyl-CoA = N(6)-acetyl-L-lysyl-[protein] + CoA + H(+)</text>
        <dbReference type="Rhea" id="RHEA:45948"/>
        <dbReference type="Rhea" id="RHEA-COMP:9752"/>
        <dbReference type="Rhea" id="RHEA-COMP:10731"/>
        <dbReference type="ChEBI" id="CHEBI:15378"/>
        <dbReference type="ChEBI" id="CHEBI:29969"/>
        <dbReference type="ChEBI" id="CHEBI:57287"/>
        <dbReference type="ChEBI" id="CHEBI:57288"/>
        <dbReference type="ChEBI" id="CHEBI:61930"/>
        <dbReference type="EC" id="2.3.1.48"/>
    </reaction>
</comment>
<dbReference type="InterPro" id="IPR050603">
    <property type="entry name" value="MYST_HAT"/>
</dbReference>
<evidence type="ECO:0000256" key="5">
    <source>
        <dbReference type="ARBA" id="ARBA00022723"/>
    </source>
</evidence>
<gene>
    <name evidence="15" type="ORF">Pmar_PMAR000578</name>
</gene>
<feature type="compositionally biased region" description="Polar residues" evidence="13">
    <location>
        <begin position="131"/>
        <end position="155"/>
    </location>
</feature>
<dbReference type="InterPro" id="IPR040706">
    <property type="entry name" value="Zf-MYST"/>
</dbReference>
<dbReference type="Pfam" id="PF13847">
    <property type="entry name" value="Methyltransf_31"/>
    <property type="match status" value="1"/>
</dbReference>
<protein>
    <recommendedName>
        <fullName evidence="3 12">Histone acetyltransferase</fullName>
        <ecNumber evidence="3 12">2.3.1.48</ecNumber>
    </recommendedName>
</protein>
<dbReference type="InterPro" id="IPR002717">
    <property type="entry name" value="HAT_MYST-type"/>
</dbReference>
<feature type="domain" description="MYST-type HAT" evidence="14">
    <location>
        <begin position="198"/>
        <end position="502"/>
    </location>
</feature>
<comment type="subcellular location">
    <subcellularLocation>
        <location evidence="1 12">Nucleus</location>
    </subcellularLocation>
</comment>
<dbReference type="GeneID" id="9047427"/>
<dbReference type="GO" id="GO:0005634">
    <property type="term" value="C:nucleus"/>
    <property type="evidence" value="ECO:0007669"/>
    <property type="project" value="UniProtKB-SubCell"/>
</dbReference>
<accession>C5LJ05</accession>
<dbReference type="GO" id="GO:0000785">
    <property type="term" value="C:chromatin"/>
    <property type="evidence" value="ECO:0007669"/>
    <property type="project" value="TreeGrafter"/>
</dbReference>
<comment type="similarity">
    <text evidence="2 12">Belongs to the MYST (SAS/MOZ) family.</text>
</comment>
<dbReference type="EMBL" id="GG682245">
    <property type="protein sequence ID" value="EER03340.1"/>
    <property type="molecule type" value="Genomic_DNA"/>
</dbReference>
<dbReference type="InterPro" id="IPR016181">
    <property type="entry name" value="Acyl_CoA_acyltransferase"/>
</dbReference>
<dbReference type="Proteomes" id="UP000007800">
    <property type="component" value="Unassembled WGS sequence"/>
</dbReference>
<dbReference type="GO" id="GO:0003712">
    <property type="term" value="F:transcription coregulator activity"/>
    <property type="evidence" value="ECO:0007669"/>
    <property type="project" value="TreeGrafter"/>
</dbReference>
<evidence type="ECO:0000256" key="11">
    <source>
        <dbReference type="PIRSR" id="PIRSR602717-51"/>
    </source>
</evidence>
<dbReference type="Gene3D" id="3.40.50.150">
    <property type="entry name" value="Vaccinia Virus protein VP39"/>
    <property type="match status" value="1"/>
</dbReference>
<evidence type="ECO:0000256" key="6">
    <source>
        <dbReference type="ARBA" id="ARBA00022771"/>
    </source>
</evidence>
<dbReference type="SUPFAM" id="SSF55729">
    <property type="entry name" value="Acyl-CoA N-acyltransferases (Nat)"/>
    <property type="match status" value="1"/>
</dbReference>
<evidence type="ECO:0000256" key="1">
    <source>
        <dbReference type="ARBA" id="ARBA00004123"/>
    </source>
</evidence>
<dbReference type="Pfam" id="PF01853">
    <property type="entry name" value="MOZ_SAS"/>
    <property type="match status" value="1"/>
</dbReference>
<dbReference type="AlphaFoldDB" id="C5LJ05"/>
<dbReference type="CDD" id="cd02440">
    <property type="entry name" value="AdoMet_MTases"/>
    <property type="match status" value="1"/>
</dbReference>
<keyword evidence="7" id="KW-0862">Zinc</keyword>
<keyword evidence="4 15" id="KW-0808">Transferase</keyword>
<dbReference type="InterPro" id="IPR029063">
    <property type="entry name" value="SAM-dependent_MTases_sf"/>
</dbReference>
<dbReference type="Gene3D" id="3.40.630.30">
    <property type="match status" value="1"/>
</dbReference>
<dbReference type="PANTHER" id="PTHR10615">
    <property type="entry name" value="HISTONE ACETYLTRANSFERASE"/>
    <property type="match status" value="1"/>
</dbReference>
<keyword evidence="5" id="KW-0479">Metal-binding</keyword>
<dbReference type="InterPro" id="IPR020803">
    <property type="entry name" value="MeTfrase_dom"/>
</dbReference>
<keyword evidence="6" id="KW-0863">Zinc-finger</keyword>
<dbReference type="InParanoid" id="C5LJ05"/>
<evidence type="ECO:0000256" key="3">
    <source>
        <dbReference type="ARBA" id="ARBA00013184"/>
    </source>
</evidence>
<evidence type="ECO:0000256" key="9">
    <source>
        <dbReference type="ARBA" id="ARBA00022990"/>
    </source>
</evidence>
<dbReference type="GO" id="GO:0008270">
    <property type="term" value="F:zinc ion binding"/>
    <property type="evidence" value="ECO:0007669"/>
    <property type="project" value="UniProtKB-KW"/>
</dbReference>
<evidence type="ECO:0000256" key="7">
    <source>
        <dbReference type="ARBA" id="ARBA00022833"/>
    </source>
</evidence>
<dbReference type="Gene3D" id="3.30.60.60">
    <property type="entry name" value="N-acetyl transferase-like"/>
    <property type="match status" value="1"/>
</dbReference>
<dbReference type="PROSITE" id="PS51726">
    <property type="entry name" value="MYST_HAT"/>
    <property type="match status" value="1"/>
</dbReference>
<keyword evidence="9" id="KW-0007">Acetylation</keyword>
<evidence type="ECO:0000313" key="16">
    <source>
        <dbReference type="Proteomes" id="UP000007800"/>
    </source>
</evidence>
<feature type="region of interest" description="Disordered" evidence="13">
    <location>
        <begin position="116"/>
        <end position="169"/>
    </location>
</feature>
<feature type="compositionally biased region" description="Basic and acidic residues" evidence="13">
    <location>
        <begin position="29"/>
        <end position="39"/>
    </location>
</feature>